<dbReference type="Gene3D" id="3.40.630.30">
    <property type="match status" value="1"/>
</dbReference>
<evidence type="ECO:0000256" key="2">
    <source>
        <dbReference type="ARBA" id="ARBA00023315"/>
    </source>
</evidence>
<keyword evidence="5" id="KW-1185">Reference proteome</keyword>
<dbReference type="CDD" id="cd04301">
    <property type="entry name" value="NAT_SF"/>
    <property type="match status" value="1"/>
</dbReference>
<evidence type="ECO:0000313" key="5">
    <source>
        <dbReference type="Proteomes" id="UP000613193"/>
    </source>
</evidence>
<keyword evidence="2" id="KW-0012">Acyltransferase</keyword>
<sequence>MPSLIRLKKLSIIEAEELLALSRKTFFDAFAHLNRPDDMQVYARKAFTLPQIKQELSNADSEFYFALVENEIAGYIKLNFNNSQTEFQDSEAMEIERIYILQNYQGKRIGGELLDFASQTAKLKSMKYIWLGVWEHNTNAIRFYQKNGFTIFSSHQFILGNDEQTDLLMRKQLEA</sequence>
<proteinExistence type="predicted"/>
<dbReference type="PROSITE" id="PS51186">
    <property type="entry name" value="GNAT"/>
    <property type="match status" value="1"/>
</dbReference>
<dbReference type="Pfam" id="PF00583">
    <property type="entry name" value="Acetyltransf_1"/>
    <property type="match status" value="1"/>
</dbReference>
<evidence type="ECO:0000259" key="3">
    <source>
        <dbReference type="PROSITE" id="PS51186"/>
    </source>
</evidence>
<dbReference type="InterPro" id="IPR000182">
    <property type="entry name" value="GNAT_dom"/>
</dbReference>
<dbReference type="AlphaFoldDB" id="A0A934PU47"/>
<evidence type="ECO:0000256" key="1">
    <source>
        <dbReference type="ARBA" id="ARBA00022679"/>
    </source>
</evidence>
<reference evidence="4" key="1">
    <citation type="submission" date="2020-12" db="EMBL/GenBank/DDBJ databases">
        <title>Bacterial novel species Mucilaginibacter sp. SD-g isolated from soil.</title>
        <authorList>
            <person name="Jung H.-Y."/>
        </authorList>
    </citation>
    <scope>NUCLEOTIDE SEQUENCE</scope>
    <source>
        <strain evidence="4">SD-g</strain>
    </source>
</reference>
<evidence type="ECO:0000313" key="4">
    <source>
        <dbReference type="EMBL" id="MBK0379440.1"/>
    </source>
</evidence>
<dbReference type="GO" id="GO:0016747">
    <property type="term" value="F:acyltransferase activity, transferring groups other than amino-acyl groups"/>
    <property type="evidence" value="ECO:0007669"/>
    <property type="project" value="InterPro"/>
</dbReference>
<dbReference type="InterPro" id="IPR016181">
    <property type="entry name" value="Acyl_CoA_acyltransferase"/>
</dbReference>
<name>A0A934PU47_9SPHI</name>
<dbReference type="InterPro" id="IPR050680">
    <property type="entry name" value="YpeA/RimI_acetyltransf"/>
</dbReference>
<gene>
    <name evidence="4" type="ORF">I5M19_08985</name>
</gene>
<dbReference type="RefSeq" id="WP_200065868.1">
    <property type="nucleotide sequence ID" value="NZ_JAEHFW010000001.1"/>
</dbReference>
<dbReference type="PANTHER" id="PTHR43420:SF47">
    <property type="entry name" value="N-ACETYLTRANSFERASE DOMAIN-CONTAINING PROTEIN"/>
    <property type="match status" value="1"/>
</dbReference>
<keyword evidence="1" id="KW-0808">Transferase</keyword>
<accession>A0A934PU47</accession>
<feature type="domain" description="N-acetyltransferase" evidence="3">
    <location>
        <begin position="5"/>
        <end position="174"/>
    </location>
</feature>
<dbReference type="Proteomes" id="UP000613193">
    <property type="component" value="Unassembled WGS sequence"/>
</dbReference>
<protein>
    <submittedName>
        <fullName evidence="4">GNAT family N-acetyltransferase</fullName>
    </submittedName>
</protein>
<comment type="caution">
    <text evidence="4">The sequence shown here is derived from an EMBL/GenBank/DDBJ whole genome shotgun (WGS) entry which is preliminary data.</text>
</comment>
<dbReference type="EMBL" id="JAEHFW010000001">
    <property type="protein sequence ID" value="MBK0379440.1"/>
    <property type="molecule type" value="Genomic_DNA"/>
</dbReference>
<dbReference type="SUPFAM" id="SSF55729">
    <property type="entry name" value="Acyl-CoA N-acyltransferases (Nat)"/>
    <property type="match status" value="1"/>
</dbReference>
<dbReference type="PANTHER" id="PTHR43420">
    <property type="entry name" value="ACETYLTRANSFERASE"/>
    <property type="match status" value="1"/>
</dbReference>
<organism evidence="4 5">
    <name type="scientific">Mucilaginibacter segetis</name>
    <dbReference type="NCBI Taxonomy" id="2793071"/>
    <lineage>
        <taxon>Bacteria</taxon>
        <taxon>Pseudomonadati</taxon>
        <taxon>Bacteroidota</taxon>
        <taxon>Sphingobacteriia</taxon>
        <taxon>Sphingobacteriales</taxon>
        <taxon>Sphingobacteriaceae</taxon>
        <taxon>Mucilaginibacter</taxon>
    </lineage>
</organism>